<dbReference type="InterPro" id="IPR012292">
    <property type="entry name" value="Globin/Proto"/>
</dbReference>
<dbReference type="eggNOG" id="COG2346">
    <property type="taxonomic scope" value="Bacteria"/>
</dbReference>
<gene>
    <name evidence="2" type="ordered locus">RC1_2232</name>
</gene>
<proteinExistence type="predicted"/>
<dbReference type="AlphaFoldDB" id="B6IPB7"/>
<name>B6IPB7_RHOCS</name>
<keyword evidence="3" id="KW-1185">Reference proteome</keyword>
<dbReference type="InterPro" id="IPR009050">
    <property type="entry name" value="Globin-like_sf"/>
</dbReference>
<evidence type="ECO:0000313" key="3">
    <source>
        <dbReference type="Proteomes" id="UP000001591"/>
    </source>
</evidence>
<protein>
    <submittedName>
        <fullName evidence="2">Uncharacterized protein</fullName>
    </submittedName>
</protein>
<dbReference type="Gene3D" id="1.10.490.10">
    <property type="entry name" value="Globins"/>
    <property type="match status" value="1"/>
</dbReference>
<dbReference type="RefSeq" id="WP_012567404.1">
    <property type="nucleotide sequence ID" value="NC_011420.2"/>
</dbReference>
<dbReference type="STRING" id="414684.RC1_2232"/>
<dbReference type="GO" id="GO:0020037">
    <property type="term" value="F:heme binding"/>
    <property type="evidence" value="ECO:0007669"/>
    <property type="project" value="InterPro"/>
</dbReference>
<accession>B6IPB7</accession>
<feature type="region of interest" description="Disordered" evidence="1">
    <location>
        <begin position="1"/>
        <end position="26"/>
    </location>
</feature>
<sequence length="154" mass="16504">MDGHVETSRTPEVAEAGSAPAGRPPRFAGIDEQSIGILVDVFYLRARHDPVLGPVFIRALGDDDAVWTAHLARVRAFWSSVLLASGRYLGRPMQVHAELPGVGAAHFRQWLDLFVATAEELFEPGPAAQFAARAGRMAAALQQGIVVARGTLPP</sequence>
<dbReference type="GO" id="GO:0019825">
    <property type="term" value="F:oxygen binding"/>
    <property type="evidence" value="ECO:0007669"/>
    <property type="project" value="InterPro"/>
</dbReference>
<dbReference type="CDD" id="cd08916">
    <property type="entry name" value="TrHb3_P"/>
    <property type="match status" value="1"/>
</dbReference>
<dbReference type="KEGG" id="rce:RC1_2232"/>
<reference evidence="2 3" key="1">
    <citation type="journal article" date="2010" name="BMC Genomics">
        <title>Metabolic flexibility revealed in the genome of the cyst-forming alpha-1 proteobacterium Rhodospirillum centenum.</title>
        <authorList>
            <person name="Lu Y.K."/>
            <person name="Marden J."/>
            <person name="Han M."/>
            <person name="Swingley W.D."/>
            <person name="Mastrian S.D."/>
            <person name="Chowdhury S.R."/>
            <person name="Hao J."/>
            <person name="Helmy T."/>
            <person name="Kim S."/>
            <person name="Kurdoglu A.A."/>
            <person name="Matthies H.J."/>
            <person name="Rollo D."/>
            <person name="Stothard P."/>
            <person name="Blankenship R.E."/>
            <person name="Bauer C.E."/>
            <person name="Touchman J.W."/>
        </authorList>
    </citation>
    <scope>NUCLEOTIDE SEQUENCE [LARGE SCALE GENOMIC DNA]</scope>
    <source>
        <strain evidence="3">ATCC 51521 / SW</strain>
    </source>
</reference>
<dbReference type="HOGENOM" id="CLU_104957_4_1_5"/>
<evidence type="ECO:0000256" key="1">
    <source>
        <dbReference type="SAM" id="MobiDB-lite"/>
    </source>
</evidence>
<dbReference type="EMBL" id="CP000613">
    <property type="protein sequence ID" value="ACI99619.1"/>
    <property type="molecule type" value="Genomic_DNA"/>
</dbReference>
<evidence type="ECO:0000313" key="2">
    <source>
        <dbReference type="EMBL" id="ACI99619.1"/>
    </source>
</evidence>
<organism evidence="2 3">
    <name type="scientific">Rhodospirillum centenum (strain ATCC 51521 / SW)</name>
    <dbReference type="NCBI Taxonomy" id="414684"/>
    <lineage>
        <taxon>Bacteria</taxon>
        <taxon>Pseudomonadati</taxon>
        <taxon>Pseudomonadota</taxon>
        <taxon>Alphaproteobacteria</taxon>
        <taxon>Rhodospirillales</taxon>
        <taxon>Rhodospirillaceae</taxon>
        <taxon>Rhodospirillum</taxon>
    </lineage>
</organism>
<dbReference type="Proteomes" id="UP000001591">
    <property type="component" value="Chromosome"/>
</dbReference>
<dbReference type="SUPFAM" id="SSF46458">
    <property type="entry name" value="Globin-like"/>
    <property type="match status" value="1"/>
</dbReference>